<keyword evidence="1" id="KW-0813">Transport</keyword>
<gene>
    <name evidence="3" type="ORF">SAMN05445060_0853</name>
</gene>
<accession>A0A1N7DRL4</accession>
<dbReference type="OrthoDB" id="9805479at2"/>
<dbReference type="InterPro" id="IPR003744">
    <property type="entry name" value="YhhQ"/>
</dbReference>
<feature type="transmembrane region" description="Helical" evidence="1">
    <location>
        <begin position="101"/>
        <end position="121"/>
    </location>
</feature>
<reference evidence="3 4" key="1">
    <citation type="submission" date="2017-01" db="EMBL/GenBank/DDBJ databases">
        <authorList>
            <person name="Mah S.A."/>
            <person name="Swanson W.J."/>
            <person name="Moy G.W."/>
            <person name="Vacquier V.D."/>
        </authorList>
    </citation>
    <scope>NUCLEOTIDE SEQUENCE [LARGE SCALE GENOMIC DNA]</scope>
    <source>
        <strain evidence="3 4">CPCC 203464</strain>
    </source>
</reference>
<feature type="compositionally biased region" description="Low complexity" evidence="2">
    <location>
        <begin position="22"/>
        <end position="41"/>
    </location>
</feature>
<feature type="compositionally biased region" description="Polar residues" evidence="2">
    <location>
        <begin position="1"/>
        <end position="20"/>
    </location>
</feature>
<dbReference type="HAMAP" id="MF_02088">
    <property type="entry name" value="Q_prec_transport"/>
    <property type="match status" value="1"/>
</dbReference>
<dbReference type="STRING" id="1344003.SAMN05445060_0853"/>
<dbReference type="PANTHER" id="PTHR34300:SF2">
    <property type="entry name" value="QUEUOSINE PRECURSOR TRANSPORTER-RELATED"/>
    <property type="match status" value="1"/>
</dbReference>
<feature type="transmembrane region" description="Helical" evidence="1">
    <location>
        <begin position="202"/>
        <end position="227"/>
    </location>
</feature>
<dbReference type="AlphaFoldDB" id="A0A1N7DRL4"/>
<name>A0A1N7DRL4_9NOCA</name>
<feature type="transmembrane region" description="Helical" evidence="1">
    <location>
        <begin position="170"/>
        <end position="190"/>
    </location>
</feature>
<evidence type="ECO:0000256" key="2">
    <source>
        <dbReference type="SAM" id="MobiDB-lite"/>
    </source>
</evidence>
<comment type="function">
    <text evidence="1">Involved in the import of queuosine (Q) precursors, required for Q precursor salvage.</text>
</comment>
<feature type="transmembrane region" description="Helical" evidence="1">
    <location>
        <begin position="239"/>
        <end position="265"/>
    </location>
</feature>
<keyword evidence="1" id="KW-1133">Transmembrane helix</keyword>
<dbReference type="Proteomes" id="UP000186218">
    <property type="component" value="Unassembled WGS sequence"/>
</dbReference>
<dbReference type="Pfam" id="PF02592">
    <property type="entry name" value="Vut_1"/>
    <property type="match status" value="1"/>
</dbReference>
<feature type="transmembrane region" description="Helical" evidence="1">
    <location>
        <begin position="55"/>
        <end position="81"/>
    </location>
</feature>
<organism evidence="3 4">
    <name type="scientific">Williamsia sterculiae</name>
    <dbReference type="NCBI Taxonomy" id="1344003"/>
    <lineage>
        <taxon>Bacteria</taxon>
        <taxon>Bacillati</taxon>
        <taxon>Actinomycetota</taxon>
        <taxon>Actinomycetes</taxon>
        <taxon>Mycobacteriales</taxon>
        <taxon>Nocardiaceae</taxon>
        <taxon>Williamsia</taxon>
    </lineage>
</organism>
<sequence>MTNNTRNDPTGSGQPVSQQGVAPAGSAQTSTAAPTSTPSPAAVRGPAFATIATPYFGMLVALFVGVMMISNITGTKGVLLFPSLDLDLGPISVHGLVTDGAFYLFPLAYVLGDVISEVYGFRAMRRTIVSGFAVLVIASLCFWATIHLPAADFYENQDAFKAVAGVVPQFLAAGLGGYVVGEFLNSFVLVKMKARSGERRLWARLLGSTVVGEFFDTLVFCSIAASALGISTASDFTNYVVVGFVWKCLVEIAVMPLTYLVCGWLKRAEPTYREALEARS</sequence>
<comment type="subcellular location">
    <subcellularLocation>
        <location evidence="1">Cell membrane</location>
        <topology evidence="1">Multi-pass membrane protein</topology>
    </subcellularLocation>
</comment>
<proteinExistence type="inferred from homology"/>
<protein>
    <recommendedName>
        <fullName evidence="1">Probable queuosine precursor transporter</fullName>
        <shortName evidence="1">Q precursor transporter</shortName>
    </recommendedName>
</protein>
<feature type="transmembrane region" description="Helical" evidence="1">
    <location>
        <begin position="128"/>
        <end position="150"/>
    </location>
</feature>
<evidence type="ECO:0000313" key="4">
    <source>
        <dbReference type="Proteomes" id="UP000186218"/>
    </source>
</evidence>
<evidence type="ECO:0000313" key="3">
    <source>
        <dbReference type="EMBL" id="SIR78523.1"/>
    </source>
</evidence>
<dbReference type="NCBIfam" id="TIGR00697">
    <property type="entry name" value="queuosine precursor transporter"/>
    <property type="match status" value="1"/>
</dbReference>
<keyword evidence="1" id="KW-1003">Cell membrane</keyword>
<dbReference type="GO" id="GO:0022857">
    <property type="term" value="F:transmembrane transporter activity"/>
    <property type="evidence" value="ECO:0007669"/>
    <property type="project" value="UniProtKB-UniRule"/>
</dbReference>
<keyword evidence="1" id="KW-0812">Transmembrane</keyword>
<comment type="similarity">
    <text evidence="1">Belongs to the vitamin uptake transporter (VUT/ECF) (TC 2.A.88) family. Q precursor transporter subfamily.</text>
</comment>
<keyword evidence="4" id="KW-1185">Reference proteome</keyword>
<feature type="region of interest" description="Disordered" evidence="2">
    <location>
        <begin position="1"/>
        <end position="41"/>
    </location>
</feature>
<dbReference type="GO" id="GO:0005886">
    <property type="term" value="C:plasma membrane"/>
    <property type="evidence" value="ECO:0007669"/>
    <property type="project" value="UniProtKB-SubCell"/>
</dbReference>
<dbReference type="EMBL" id="FTNT01000002">
    <property type="protein sequence ID" value="SIR78523.1"/>
    <property type="molecule type" value="Genomic_DNA"/>
</dbReference>
<keyword evidence="1" id="KW-0472">Membrane</keyword>
<dbReference type="PANTHER" id="PTHR34300">
    <property type="entry name" value="QUEUOSINE PRECURSOR TRANSPORTER-RELATED"/>
    <property type="match status" value="1"/>
</dbReference>
<evidence type="ECO:0000256" key="1">
    <source>
        <dbReference type="HAMAP-Rule" id="MF_02088"/>
    </source>
</evidence>